<proteinExistence type="predicted"/>
<accession>A0ACC8EKX8</accession>
<evidence type="ECO:0000313" key="1">
    <source>
        <dbReference type="EMBL" id="OCK86745.1"/>
    </source>
</evidence>
<organism evidence="1 2">
    <name type="scientific">Cenococcum geophilum 1.58</name>
    <dbReference type="NCBI Taxonomy" id="794803"/>
    <lineage>
        <taxon>Eukaryota</taxon>
        <taxon>Fungi</taxon>
        <taxon>Dikarya</taxon>
        <taxon>Ascomycota</taxon>
        <taxon>Pezizomycotina</taxon>
        <taxon>Dothideomycetes</taxon>
        <taxon>Pleosporomycetidae</taxon>
        <taxon>Gloniales</taxon>
        <taxon>Gloniaceae</taxon>
        <taxon>Cenococcum</taxon>
    </lineage>
</organism>
<reference evidence="1 2" key="1">
    <citation type="journal article" date="2016" name="Nat. Commun.">
        <title>Ectomycorrhizal ecology is imprinted in the genome of the dominant symbiotic fungus Cenococcum geophilum.</title>
        <authorList>
            <consortium name="DOE Joint Genome Institute"/>
            <person name="Peter M."/>
            <person name="Kohler A."/>
            <person name="Ohm R.A."/>
            <person name="Kuo A."/>
            <person name="Krutzmann J."/>
            <person name="Morin E."/>
            <person name="Arend M."/>
            <person name="Barry K.W."/>
            <person name="Binder M."/>
            <person name="Choi C."/>
            <person name="Clum A."/>
            <person name="Copeland A."/>
            <person name="Grisel N."/>
            <person name="Haridas S."/>
            <person name="Kipfer T."/>
            <person name="LaButti K."/>
            <person name="Lindquist E."/>
            <person name="Lipzen A."/>
            <person name="Maire R."/>
            <person name="Meier B."/>
            <person name="Mihaltcheva S."/>
            <person name="Molinier V."/>
            <person name="Murat C."/>
            <person name="Poggeler S."/>
            <person name="Quandt C.A."/>
            <person name="Sperisen C."/>
            <person name="Tritt A."/>
            <person name="Tisserant E."/>
            <person name="Crous P.W."/>
            <person name="Henrissat B."/>
            <person name="Nehls U."/>
            <person name="Egli S."/>
            <person name="Spatafora J.W."/>
            <person name="Grigoriev I.V."/>
            <person name="Martin F.M."/>
        </authorList>
    </citation>
    <scope>NUCLEOTIDE SEQUENCE [LARGE SCALE GENOMIC DNA]</scope>
    <source>
        <strain evidence="1 2">1.58</strain>
    </source>
</reference>
<keyword evidence="2" id="KW-1185">Reference proteome</keyword>
<gene>
    <name evidence="1" type="ORF">K441DRAFT_597901</name>
</gene>
<sequence>MTSTVLSKEVPSLVADSATNGIASTEKATEPQQRVPRPKKPNYGQIHSRPLPLDTYPLPAFIPHNPLSLFRIVYAVFSQLFWPPSSHPLVCYKGYFSHETQSVHVTDSKTIRALWEKGFFGKGTLSRSEPRWLDQEKRKRGFLAQETSEEVTRKRREERRQFKIERARKERETIEQQLREEGKISNLAPIDETEQTIDDTQLKEKRPQPSNSHAKGHLENTKPTQILTSEDSGRSAEAADIKLDEEHLQLNPEEVFFLTYGLGILEVSDQGIPIPTSSLFKLFCHQSTSPSPDIPSIQPDDPFLLRYVVYHHFRSLGWVVRPGVKFAVDYLLYNRGPVFSHAEFAVMIIPSYSHAYWLKNPERKASVQQKEKRDWWWLHRINRVQTQVHKSLILVYVEVPPPFHGVGASYKLDVGNVLKRYNVREFALRRWVANRNRD</sequence>
<name>A0ACC8EKX8_9PEZI</name>
<dbReference type="EMBL" id="KV748287">
    <property type="protein sequence ID" value="OCK86745.1"/>
    <property type="molecule type" value="Genomic_DNA"/>
</dbReference>
<evidence type="ECO:0000313" key="2">
    <source>
        <dbReference type="Proteomes" id="UP000250078"/>
    </source>
</evidence>
<protein>
    <submittedName>
        <fullName evidence="1">Uncharacterized protein</fullName>
    </submittedName>
</protein>
<dbReference type="Proteomes" id="UP000250078">
    <property type="component" value="Unassembled WGS sequence"/>
</dbReference>